<accession>A0ABY6L159</accession>
<dbReference type="Proteomes" id="UP001235939">
    <property type="component" value="Chromosome 12"/>
</dbReference>
<evidence type="ECO:0000259" key="7">
    <source>
        <dbReference type="PROSITE" id="PS51022"/>
    </source>
</evidence>
<dbReference type="InterPro" id="IPR036892">
    <property type="entry name" value="L27_dom_sf"/>
</dbReference>
<dbReference type="SUPFAM" id="SSF52540">
    <property type="entry name" value="P-loop containing nucleoside triphosphate hydrolases"/>
    <property type="match status" value="1"/>
</dbReference>
<dbReference type="InterPro" id="IPR014775">
    <property type="entry name" value="L27_C"/>
</dbReference>
<dbReference type="Gene3D" id="1.10.287.650">
    <property type="entry name" value="L27 domain"/>
    <property type="match status" value="2"/>
</dbReference>
<feature type="domain" description="L27" evidence="7">
    <location>
        <begin position="136"/>
        <end position="192"/>
    </location>
</feature>
<dbReference type="SMART" id="SM00228">
    <property type="entry name" value="PDZ"/>
    <property type="match status" value="1"/>
</dbReference>
<organism evidence="8 9">
    <name type="scientific">Cordylochernes scorpioides</name>
    <dbReference type="NCBI Taxonomy" id="51811"/>
    <lineage>
        <taxon>Eukaryota</taxon>
        <taxon>Metazoa</taxon>
        <taxon>Ecdysozoa</taxon>
        <taxon>Arthropoda</taxon>
        <taxon>Chelicerata</taxon>
        <taxon>Arachnida</taxon>
        <taxon>Pseudoscorpiones</taxon>
        <taxon>Cheliferoidea</taxon>
        <taxon>Chernetidae</taxon>
        <taxon>Cordylochernes</taxon>
    </lineage>
</organism>
<keyword evidence="9" id="KW-1185">Reference proteome</keyword>
<dbReference type="CDD" id="cd12036">
    <property type="entry name" value="SH3_MPP5"/>
    <property type="match status" value="1"/>
</dbReference>
<dbReference type="PROSITE" id="PS50052">
    <property type="entry name" value="GUANYLATE_KINASE_2"/>
    <property type="match status" value="1"/>
</dbReference>
<dbReference type="InterPro" id="IPR004172">
    <property type="entry name" value="L27_dom"/>
</dbReference>
<dbReference type="PROSITE" id="PS51022">
    <property type="entry name" value="L27"/>
    <property type="match status" value="1"/>
</dbReference>
<evidence type="ECO:0000313" key="9">
    <source>
        <dbReference type="Proteomes" id="UP001235939"/>
    </source>
</evidence>
<dbReference type="Gene3D" id="2.30.42.10">
    <property type="match status" value="1"/>
</dbReference>
<evidence type="ECO:0000256" key="1">
    <source>
        <dbReference type="ARBA" id="ARBA00007014"/>
    </source>
</evidence>
<feature type="domain" description="PDZ" evidence="6">
    <location>
        <begin position="223"/>
        <end position="297"/>
    </location>
</feature>
<dbReference type="InterPro" id="IPR036034">
    <property type="entry name" value="PDZ_sf"/>
</dbReference>
<dbReference type="SMART" id="SM00569">
    <property type="entry name" value="L27"/>
    <property type="match status" value="2"/>
</dbReference>
<keyword evidence="2 3" id="KW-0728">SH3 domain</keyword>
<feature type="domain" description="SH3" evidence="4">
    <location>
        <begin position="295"/>
        <end position="367"/>
    </location>
</feature>
<dbReference type="PROSITE" id="PS00856">
    <property type="entry name" value="GUANYLATE_KINASE_1"/>
    <property type="match status" value="1"/>
</dbReference>
<proteinExistence type="inferred from homology"/>
<dbReference type="InterPro" id="IPR001452">
    <property type="entry name" value="SH3_domain"/>
</dbReference>
<dbReference type="Pfam" id="PF00625">
    <property type="entry name" value="Guanylate_kin"/>
    <property type="match status" value="2"/>
</dbReference>
<dbReference type="PROSITE" id="PS50106">
    <property type="entry name" value="PDZ"/>
    <property type="match status" value="1"/>
</dbReference>
<dbReference type="PANTHER" id="PTHR23122">
    <property type="entry name" value="MEMBRANE-ASSOCIATED GUANYLATE KINASE MAGUK"/>
    <property type="match status" value="1"/>
</dbReference>
<feature type="domain" description="Guanylate kinase-like" evidence="5">
    <location>
        <begin position="397"/>
        <end position="634"/>
    </location>
</feature>
<dbReference type="SUPFAM" id="SSF50044">
    <property type="entry name" value="SH3-domain"/>
    <property type="match status" value="1"/>
</dbReference>
<dbReference type="PROSITE" id="PS50002">
    <property type="entry name" value="SH3"/>
    <property type="match status" value="1"/>
</dbReference>
<dbReference type="Pfam" id="PF02828">
    <property type="entry name" value="L27"/>
    <property type="match status" value="1"/>
</dbReference>
<dbReference type="Gene3D" id="2.30.30.40">
    <property type="entry name" value="SH3 Domains"/>
    <property type="match status" value="1"/>
</dbReference>
<dbReference type="SMART" id="SM00326">
    <property type="entry name" value="SH3"/>
    <property type="match status" value="1"/>
</dbReference>
<sequence length="652" mass="73922">MVWWHESVAQEDLRKRRAEEERAAREEEFLRSSLRGSKKLQALENKPPRSGRENTAFELEETPTLPLGASVAPCQMELQRIAGVTELLVSLRRLEAHVRGSADLSSVEALIRQPDFQKVLAIHNKVQELWCFTCPPLPLVDFASQLAQDVIGLLQECLSPEASELLDLLSRFELEGLLYAHDHVASRQCVPPMSPDEELLDRAAHYTEDSVKIVRIDKTHEPLKRVKRPMFGATQGATVRNEGESVIIGRIVKGGAAEKSGDHSCMCPGLLHEGDEILEVNGIEMRGKSVNDVCDILLHVKALFDYDPEEDMYLPCRELGIGFHKGDILHVISQADPNWWQAYREGEEEQHTLAGLIPAPSFQYHCNKIKCVCSEFDEEPILIYEEVGLYYPRANHKRPIVLIGPPNVGRHEMRQKLMEDTERFAAAIPRKSPPPDSGDIACEIYYTSRARKDGEIDGVDYHFITRLQFEADILSGKFVEHGEYEKNYYGTSVNAIRTVVNSGKICVLNLHPQVKHTPSLVLCYHMTLSANHHAMIFYSSVVDIQVQMCCVVVQSLKLLRQSDLKPFMVFVAPPSLEKFRQIRSRMGGPVKDEELRDIIEKARDMEDSFGHYFDAVIVNADFDRAFSELVKQINILEREPQWVPAVWLTPPS</sequence>
<evidence type="ECO:0000259" key="4">
    <source>
        <dbReference type="PROSITE" id="PS50002"/>
    </source>
</evidence>
<dbReference type="InterPro" id="IPR020590">
    <property type="entry name" value="Guanylate_kinase_CS"/>
</dbReference>
<dbReference type="SUPFAM" id="SSF101288">
    <property type="entry name" value="L27 domain"/>
    <property type="match status" value="1"/>
</dbReference>
<dbReference type="SMART" id="SM00072">
    <property type="entry name" value="GuKc"/>
    <property type="match status" value="1"/>
</dbReference>
<evidence type="ECO:0000313" key="8">
    <source>
        <dbReference type="EMBL" id="UYV74838.1"/>
    </source>
</evidence>
<dbReference type="InterPro" id="IPR050716">
    <property type="entry name" value="MAGUK"/>
</dbReference>
<dbReference type="Pfam" id="PF07653">
    <property type="entry name" value="SH3_2"/>
    <property type="match status" value="1"/>
</dbReference>
<dbReference type="InterPro" id="IPR001478">
    <property type="entry name" value="PDZ"/>
</dbReference>
<dbReference type="InterPro" id="IPR008145">
    <property type="entry name" value="GK/Ca_channel_bsu"/>
</dbReference>
<name>A0ABY6L159_9ARAC</name>
<dbReference type="Gene3D" id="3.40.50.300">
    <property type="entry name" value="P-loop containing nucleotide triphosphate hydrolases"/>
    <property type="match status" value="1"/>
</dbReference>
<gene>
    <name evidence="8" type="ORF">LAZ67_12001257</name>
</gene>
<dbReference type="InterPro" id="IPR027417">
    <property type="entry name" value="P-loop_NTPase"/>
</dbReference>
<dbReference type="CDD" id="cd06798">
    <property type="entry name" value="PDZ_MPP5-like"/>
    <property type="match status" value="1"/>
</dbReference>
<dbReference type="EMBL" id="CP092874">
    <property type="protein sequence ID" value="UYV74838.1"/>
    <property type="molecule type" value="Genomic_DNA"/>
</dbReference>
<reference evidence="8 9" key="1">
    <citation type="submission" date="2022-01" db="EMBL/GenBank/DDBJ databases">
        <title>A chromosomal length assembly of Cordylochernes scorpioides.</title>
        <authorList>
            <person name="Zeh D."/>
            <person name="Zeh J."/>
        </authorList>
    </citation>
    <scope>NUCLEOTIDE SEQUENCE [LARGE SCALE GENOMIC DNA]</scope>
    <source>
        <strain evidence="8">IN4F17</strain>
        <tissue evidence="8">Whole Body</tissue>
    </source>
</reference>
<evidence type="ECO:0000259" key="5">
    <source>
        <dbReference type="PROSITE" id="PS50052"/>
    </source>
</evidence>
<evidence type="ECO:0000256" key="3">
    <source>
        <dbReference type="PROSITE-ProRule" id="PRU00192"/>
    </source>
</evidence>
<comment type="similarity">
    <text evidence="1">Belongs to the MAGUK family.</text>
</comment>
<evidence type="ECO:0000256" key="2">
    <source>
        <dbReference type="ARBA" id="ARBA00022443"/>
    </source>
</evidence>
<dbReference type="InterPro" id="IPR035601">
    <property type="entry name" value="MPP5_SH3"/>
</dbReference>
<protein>
    <submittedName>
        <fullName evidence="8">MPP5</fullName>
    </submittedName>
</protein>
<dbReference type="InterPro" id="IPR036028">
    <property type="entry name" value="SH3-like_dom_sf"/>
</dbReference>
<evidence type="ECO:0000259" key="6">
    <source>
        <dbReference type="PROSITE" id="PS50106"/>
    </source>
</evidence>
<dbReference type="InterPro" id="IPR008144">
    <property type="entry name" value="Guanylate_kin-like_dom"/>
</dbReference>